<evidence type="ECO:0000256" key="4">
    <source>
        <dbReference type="ARBA" id="ARBA00022679"/>
    </source>
</evidence>
<dbReference type="InterPro" id="IPR008189">
    <property type="entry name" value="rRNA_ssu_MeTfrase_I"/>
</dbReference>
<dbReference type="InterPro" id="IPR011761">
    <property type="entry name" value="ATP-grasp"/>
</dbReference>
<dbReference type="Gene3D" id="3.30.950.10">
    <property type="entry name" value="Methyltransferase, Cobalt-precorrin-4 Transmethylase, Domain 2"/>
    <property type="match status" value="1"/>
</dbReference>
<dbReference type="PANTHER" id="PTHR46111">
    <property type="entry name" value="RIBOSOMAL RNA SMALL SUBUNIT METHYLTRANSFERASE I"/>
    <property type="match status" value="1"/>
</dbReference>
<dbReference type="PIRSF" id="PIRSF005917">
    <property type="entry name" value="MTase_YraL"/>
    <property type="match status" value="1"/>
</dbReference>
<keyword evidence="4 6" id="KW-0808">Transferase</keyword>
<dbReference type="STRING" id="868595.Desca_0044"/>
<keyword evidence="7" id="KW-0547">Nucleotide-binding</keyword>
<dbReference type="PROSITE" id="PS50975">
    <property type="entry name" value="ATP_GRASP"/>
    <property type="match status" value="1"/>
</dbReference>
<dbReference type="SUPFAM" id="SSF53790">
    <property type="entry name" value="Tetrapyrrole methylase"/>
    <property type="match status" value="1"/>
</dbReference>
<evidence type="ECO:0000256" key="7">
    <source>
        <dbReference type="PROSITE-ProRule" id="PRU00409"/>
    </source>
</evidence>
<dbReference type="EC" id="2.1.1.198" evidence="6"/>
<dbReference type="FunFam" id="3.30.950.10:FF:000002">
    <property type="entry name" value="Ribosomal RNA small subunit methyltransferase I"/>
    <property type="match status" value="1"/>
</dbReference>
<dbReference type="PROSITE" id="PS01296">
    <property type="entry name" value="RSMI"/>
    <property type="match status" value="1"/>
</dbReference>
<keyword evidence="10" id="KW-1185">Reference proteome</keyword>
<reference evidence="9" key="1">
    <citation type="submission" date="2011-05" db="EMBL/GenBank/DDBJ databases">
        <title>Complete sequence of Desulfotomaculum carboxydivorans CO-1-SRB.</title>
        <authorList>
            <consortium name="US DOE Joint Genome Institute"/>
            <person name="Lucas S."/>
            <person name="Han J."/>
            <person name="Lapidus A."/>
            <person name="Cheng J.-F."/>
            <person name="Goodwin L."/>
            <person name="Pitluck S."/>
            <person name="Peters L."/>
            <person name="Mikhailova N."/>
            <person name="Lu M."/>
            <person name="Han C."/>
            <person name="Tapia R."/>
            <person name="Land M."/>
            <person name="Hauser L."/>
            <person name="Kyrpides N."/>
            <person name="Ivanova N."/>
            <person name="Pagani I."/>
            <person name="Stams A."/>
            <person name="Plugge C."/>
            <person name="Muyzer G."/>
            <person name="Kuever J."/>
            <person name="Parshina S."/>
            <person name="Ivanova A."/>
            <person name="Nazina T."/>
            <person name="Woyke T."/>
        </authorList>
    </citation>
    <scope>NUCLEOTIDE SEQUENCE [LARGE SCALE GENOMIC DNA]</scope>
    <source>
        <strain evidence="9">CO-1-SRB</strain>
    </source>
</reference>
<name>F6B3Y4_DESCC</name>
<evidence type="ECO:0000313" key="9">
    <source>
        <dbReference type="EMBL" id="AEF92949.1"/>
    </source>
</evidence>
<accession>F6B3Y4</accession>
<dbReference type="Proteomes" id="UP000009226">
    <property type="component" value="Chromosome"/>
</dbReference>
<evidence type="ECO:0000256" key="3">
    <source>
        <dbReference type="ARBA" id="ARBA00022603"/>
    </source>
</evidence>
<comment type="catalytic activity">
    <reaction evidence="6">
        <text>cytidine(1402) in 16S rRNA + S-adenosyl-L-methionine = 2'-O-methylcytidine(1402) in 16S rRNA + S-adenosyl-L-homocysteine + H(+)</text>
        <dbReference type="Rhea" id="RHEA:42924"/>
        <dbReference type="Rhea" id="RHEA-COMP:10285"/>
        <dbReference type="Rhea" id="RHEA-COMP:10286"/>
        <dbReference type="ChEBI" id="CHEBI:15378"/>
        <dbReference type="ChEBI" id="CHEBI:57856"/>
        <dbReference type="ChEBI" id="CHEBI:59789"/>
        <dbReference type="ChEBI" id="CHEBI:74495"/>
        <dbReference type="ChEBI" id="CHEBI:82748"/>
        <dbReference type="EC" id="2.1.1.198"/>
    </reaction>
</comment>
<keyword evidence="7" id="KW-0067">ATP-binding</keyword>
<dbReference type="PANTHER" id="PTHR46111:SF1">
    <property type="entry name" value="RIBOSOMAL RNA SMALL SUBUNIT METHYLTRANSFERASE I"/>
    <property type="match status" value="1"/>
</dbReference>
<dbReference type="GO" id="GO:0005524">
    <property type="term" value="F:ATP binding"/>
    <property type="evidence" value="ECO:0007669"/>
    <property type="project" value="UniProtKB-UniRule"/>
</dbReference>
<dbReference type="EMBL" id="CP002736">
    <property type="protein sequence ID" value="AEF92949.1"/>
    <property type="molecule type" value="Genomic_DNA"/>
</dbReference>
<gene>
    <name evidence="6" type="primary">rsmI</name>
    <name evidence="9" type="ordered locus">Desca_0044</name>
</gene>
<evidence type="ECO:0000256" key="2">
    <source>
        <dbReference type="ARBA" id="ARBA00022552"/>
    </source>
</evidence>
<keyword evidence="1 6" id="KW-0963">Cytoplasm</keyword>
<dbReference type="InterPro" id="IPR000878">
    <property type="entry name" value="4pyrrol_Mease"/>
</dbReference>
<dbReference type="eggNOG" id="COG0313">
    <property type="taxonomic scope" value="Bacteria"/>
</dbReference>
<evidence type="ECO:0000256" key="1">
    <source>
        <dbReference type="ARBA" id="ARBA00022490"/>
    </source>
</evidence>
<evidence type="ECO:0000256" key="6">
    <source>
        <dbReference type="HAMAP-Rule" id="MF_01877"/>
    </source>
</evidence>
<comment type="function">
    <text evidence="6">Catalyzes the 2'-O-methylation of the ribose of cytidine 1402 (C1402) in 16S rRNA.</text>
</comment>
<dbReference type="InterPro" id="IPR035996">
    <property type="entry name" value="4pyrrol_Methylase_sf"/>
</dbReference>
<dbReference type="GO" id="GO:0070677">
    <property type="term" value="F:rRNA (cytosine-2'-O-)-methyltransferase activity"/>
    <property type="evidence" value="ECO:0007669"/>
    <property type="project" value="UniProtKB-UniRule"/>
</dbReference>
<dbReference type="NCBIfam" id="TIGR00096">
    <property type="entry name" value="16S rRNA (cytidine(1402)-2'-O)-methyltransferase"/>
    <property type="match status" value="1"/>
</dbReference>
<dbReference type="GO" id="GO:0046872">
    <property type="term" value="F:metal ion binding"/>
    <property type="evidence" value="ECO:0007669"/>
    <property type="project" value="InterPro"/>
</dbReference>
<evidence type="ECO:0000313" key="10">
    <source>
        <dbReference type="Proteomes" id="UP000009226"/>
    </source>
</evidence>
<dbReference type="InterPro" id="IPR014777">
    <property type="entry name" value="4pyrrole_Mease_sub1"/>
</dbReference>
<dbReference type="GO" id="GO:0005737">
    <property type="term" value="C:cytoplasm"/>
    <property type="evidence" value="ECO:0007669"/>
    <property type="project" value="UniProtKB-SubCell"/>
</dbReference>
<dbReference type="RefSeq" id="WP_013809389.1">
    <property type="nucleotide sequence ID" value="NC_015565.1"/>
</dbReference>
<dbReference type="FunFam" id="3.40.1010.10:FF:000002">
    <property type="entry name" value="Ribosomal RNA small subunit methyltransferase I"/>
    <property type="match status" value="1"/>
</dbReference>
<dbReference type="HOGENOM" id="CLU_044779_2_0_9"/>
<dbReference type="InterPro" id="IPR018063">
    <property type="entry name" value="SAM_MeTrfase_RsmI_CS"/>
</dbReference>
<organism evidence="9 10">
    <name type="scientific">Desulfotomaculum nigrificans (strain DSM 14880 / VKM B-2319 / CO-1-SRB)</name>
    <name type="common">Desulfotomaculum carboxydivorans</name>
    <dbReference type="NCBI Taxonomy" id="868595"/>
    <lineage>
        <taxon>Bacteria</taxon>
        <taxon>Bacillati</taxon>
        <taxon>Bacillota</taxon>
        <taxon>Clostridia</taxon>
        <taxon>Eubacteriales</taxon>
        <taxon>Desulfotomaculaceae</taxon>
        <taxon>Desulfotomaculum</taxon>
    </lineage>
</organism>
<proteinExistence type="inferred from homology"/>
<dbReference type="HAMAP" id="MF_01877">
    <property type="entry name" value="16SrRNA_methyltr_I"/>
    <property type="match status" value="1"/>
</dbReference>
<keyword evidence="3 6" id="KW-0489">Methyltransferase</keyword>
<dbReference type="Gene3D" id="3.40.1010.10">
    <property type="entry name" value="Cobalt-precorrin-4 Transmethylase, Domain 1"/>
    <property type="match status" value="1"/>
</dbReference>
<evidence type="ECO:0000259" key="8">
    <source>
        <dbReference type="PROSITE" id="PS50975"/>
    </source>
</evidence>
<sequence>MERKEPGTLYLCATPIGNLEDITLRVLRILKEVDCIAAEDTRHTRKLLSHFEIHTPLTSYHSYSSESKEESLIQRLLQGQNIALVSDAGLPGISDPGADLVRQALAENIKVVPVPGPSASLTALVASGLPTHKFVFEGFLSNQRKSRKKQLQELKREQRTMIFYESPHRLTDTLKDMLEELGDRPCAVARELTKLHEEIKRGKLSELLAYFIENHPRGEITIIVGGLPEGEITAAEVAEWSGLSLSDHVALLEAQGLDKKEAIKQVAKIRGIPKREVYAKVHT</sequence>
<dbReference type="AlphaFoldDB" id="F6B3Y4"/>
<dbReference type="CDD" id="cd11648">
    <property type="entry name" value="RsmI"/>
    <property type="match status" value="1"/>
</dbReference>
<feature type="domain" description="ATP-grasp" evidence="8">
    <location>
        <begin position="45"/>
        <end position="268"/>
    </location>
</feature>
<dbReference type="Pfam" id="PF00590">
    <property type="entry name" value="TP_methylase"/>
    <property type="match status" value="1"/>
</dbReference>
<comment type="similarity">
    <text evidence="6">Belongs to the methyltransferase superfamily. RsmI family.</text>
</comment>
<dbReference type="KEGG" id="dca:Desca_0044"/>
<keyword evidence="5 6" id="KW-0949">S-adenosyl-L-methionine</keyword>
<comment type="subcellular location">
    <subcellularLocation>
        <location evidence="6">Cytoplasm</location>
    </subcellularLocation>
</comment>
<keyword evidence="2 6" id="KW-0698">rRNA processing</keyword>
<evidence type="ECO:0000256" key="5">
    <source>
        <dbReference type="ARBA" id="ARBA00022691"/>
    </source>
</evidence>
<dbReference type="InterPro" id="IPR014776">
    <property type="entry name" value="4pyrrole_Mease_sub2"/>
</dbReference>
<protein>
    <recommendedName>
        <fullName evidence="6">Ribosomal RNA small subunit methyltransferase I</fullName>
        <ecNumber evidence="6">2.1.1.198</ecNumber>
    </recommendedName>
    <alternativeName>
        <fullName evidence="6">16S rRNA 2'-O-ribose C1402 methyltransferase</fullName>
    </alternativeName>
    <alternativeName>
        <fullName evidence="6">rRNA (cytidine-2'-O-)-methyltransferase RsmI</fullName>
    </alternativeName>
</protein>